<gene>
    <name evidence="2" type="ORF">GPM918_LOCUS41517</name>
    <name evidence="3" type="ORF">SRO942_LOCUS42583</name>
</gene>
<comment type="caution">
    <text evidence="2">The sequence shown here is derived from an EMBL/GenBank/DDBJ whole genome shotgun (WGS) entry which is preliminary data.</text>
</comment>
<protein>
    <submittedName>
        <fullName evidence="2">Uncharacterized protein</fullName>
    </submittedName>
</protein>
<evidence type="ECO:0000313" key="3">
    <source>
        <dbReference type="EMBL" id="CAF4457842.1"/>
    </source>
</evidence>
<keyword evidence="4" id="KW-1185">Reference proteome</keyword>
<accession>A0A815ZN77</accession>
<proteinExistence type="predicted"/>
<sequence>MNVIEQVEVRLENIEHLRREHLTQRWYDDFGPVEPNSIITTPGYMRSSSTTTMAVTPSTFPELQAFHNLYHSTVSEVQVDNQPHPQILASCPQNMTELQPVMMSEDKHRINLELKRQLELQQMQNEFSMKQGQLEKSEMNLQAKQMEMELKMQTTQMKLEHELHMESMKHELKLDRIQNELNLKLLIQAIVSAQLVHHSTVDSMLAKAVQYQVSEVQLLPLLSSPDGELVKLQSITVVPS</sequence>
<dbReference type="AlphaFoldDB" id="A0A815ZN77"/>
<evidence type="ECO:0000256" key="1">
    <source>
        <dbReference type="SAM" id="Coils"/>
    </source>
</evidence>
<feature type="non-terminal residue" evidence="2">
    <location>
        <position position="1"/>
    </location>
</feature>
<name>A0A815ZN77_9BILA</name>
<evidence type="ECO:0000313" key="4">
    <source>
        <dbReference type="Proteomes" id="UP000663829"/>
    </source>
</evidence>
<dbReference type="Proteomes" id="UP000681722">
    <property type="component" value="Unassembled WGS sequence"/>
</dbReference>
<dbReference type="Proteomes" id="UP000663829">
    <property type="component" value="Unassembled WGS sequence"/>
</dbReference>
<keyword evidence="1" id="KW-0175">Coiled coil</keyword>
<evidence type="ECO:0000313" key="2">
    <source>
        <dbReference type="EMBL" id="CAF1587444.1"/>
    </source>
</evidence>
<dbReference type="EMBL" id="CAJOBC010098992">
    <property type="protein sequence ID" value="CAF4457842.1"/>
    <property type="molecule type" value="Genomic_DNA"/>
</dbReference>
<organism evidence="2 4">
    <name type="scientific">Didymodactylos carnosus</name>
    <dbReference type="NCBI Taxonomy" id="1234261"/>
    <lineage>
        <taxon>Eukaryota</taxon>
        <taxon>Metazoa</taxon>
        <taxon>Spiralia</taxon>
        <taxon>Gnathifera</taxon>
        <taxon>Rotifera</taxon>
        <taxon>Eurotatoria</taxon>
        <taxon>Bdelloidea</taxon>
        <taxon>Philodinida</taxon>
        <taxon>Philodinidae</taxon>
        <taxon>Didymodactylos</taxon>
    </lineage>
</organism>
<feature type="coiled-coil region" evidence="1">
    <location>
        <begin position="120"/>
        <end position="149"/>
    </location>
</feature>
<reference evidence="2" key="1">
    <citation type="submission" date="2021-02" db="EMBL/GenBank/DDBJ databases">
        <authorList>
            <person name="Nowell W R."/>
        </authorList>
    </citation>
    <scope>NUCLEOTIDE SEQUENCE</scope>
</reference>
<dbReference type="EMBL" id="CAJNOQ010032909">
    <property type="protein sequence ID" value="CAF1587444.1"/>
    <property type="molecule type" value="Genomic_DNA"/>
</dbReference>